<dbReference type="Proteomes" id="UP000034392">
    <property type="component" value="Chromosome"/>
</dbReference>
<dbReference type="PIRSF" id="PIRSF000497">
    <property type="entry name" value="MAT"/>
    <property type="match status" value="1"/>
</dbReference>
<dbReference type="SUPFAM" id="SSF55973">
    <property type="entry name" value="S-adenosylmethionine synthetase"/>
    <property type="match status" value="3"/>
</dbReference>
<dbReference type="PROSITE" id="PS00376">
    <property type="entry name" value="ADOMET_SYNTHASE_1"/>
    <property type="match status" value="1"/>
</dbReference>
<dbReference type="PROSITE" id="PS00377">
    <property type="entry name" value="ADOMET_SYNTHASE_2"/>
    <property type="match status" value="1"/>
</dbReference>
<dbReference type="GO" id="GO:0006730">
    <property type="term" value="P:one-carbon metabolic process"/>
    <property type="evidence" value="ECO:0007669"/>
    <property type="project" value="UniProtKB-KW"/>
</dbReference>
<evidence type="ECO:0000256" key="7">
    <source>
        <dbReference type="ARBA" id="ARBA00022840"/>
    </source>
</evidence>
<feature type="binding site" description="in other chain" evidence="10">
    <location>
        <begin position="177"/>
        <end position="179"/>
    </location>
    <ligand>
        <name>ATP</name>
        <dbReference type="ChEBI" id="CHEBI:30616"/>
        <note>ligand shared between two neighboring subunits</note>
    </ligand>
</feature>
<dbReference type="AlphaFoldDB" id="A0A0F7KWP3"/>
<dbReference type="RefSeq" id="WP_046904144.1">
    <property type="nucleotide sequence ID" value="NZ_CP011452.2"/>
</dbReference>
<dbReference type="InterPro" id="IPR002133">
    <property type="entry name" value="S-AdoMet_synthetase"/>
</dbReference>
<comment type="cofactor">
    <cofactor evidence="10">
        <name>K(+)</name>
        <dbReference type="ChEBI" id="CHEBI:29103"/>
    </cofactor>
    <text evidence="10">Binds 1 potassium ion per subunit.</text>
</comment>
<keyword evidence="10" id="KW-0963">Cytoplasm</keyword>
<feature type="binding site" description="in other chain" evidence="10">
    <location>
        <position position="16"/>
    </location>
    <ligand>
        <name>ATP</name>
        <dbReference type="ChEBI" id="CHEBI:30616"/>
        <note>ligand shared between two neighboring subunits</note>
    </ligand>
</feature>
<dbReference type="GO" id="GO:0000287">
    <property type="term" value="F:magnesium ion binding"/>
    <property type="evidence" value="ECO:0007669"/>
    <property type="project" value="UniProtKB-UniRule"/>
</dbReference>
<feature type="binding site" evidence="10">
    <location>
        <position position="255"/>
    </location>
    <ligand>
        <name>ATP</name>
        <dbReference type="ChEBI" id="CHEBI:30616"/>
        <note>ligand shared between two neighboring subunits</note>
    </ligand>
</feature>
<comment type="cofactor">
    <cofactor evidence="10">
        <name>Mg(2+)</name>
        <dbReference type="ChEBI" id="CHEBI:18420"/>
    </cofactor>
    <text evidence="10">Binds 2 divalent ions per subunit.</text>
</comment>
<keyword evidence="7 10" id="KW-0067">ATP-binding</keyword>
<comment type="subcellular location">
    <subcellularLocation>
        <location evidence="10 11">Cytoplasm</location>
    </subcellularLocation>
</comment>
<dbReference type="CDD" id="cd18079">
    <property type="entry name" value="S-AdoMet_synt"/>
    <property type="match status" value="1"/>
</dbReference>
<feature type="binding site" description="in other chain" evidence="10">
    <location>
        <position position="109"/>
    </location>
    <ligand>
        <name>L-methionine</name>
        <dbReference type="ChEBI" id="CHEBI:57844"/>
        <note>ligand shared between two neighboring subunits</note>
    </ligand>
</feature>
<accession>A0A0F7KWP3</accession>
<evidence type="ECO:0000256" key="12">
    <source>
        <dbReference type="RuleBase" id="RU004462"/>
    </source>
</evidence>
<gene>
    <name evidence="10 13" type="primary">metK</name>
    <name evidence="13" type="ORF">WYH_02612</name>
</gene>
<dbReference type="InterPro" id="IPR022636">
    <property type="entry name" value="S-AdoMet_synthetase_sfam"/>
</dbReference>
<proteinExistence type="inferred from homology"/>
<name>A0A0F7KWP3_9SPHN</name>
<dbReference type="GO" id="GO:0005737">
    <property type="term" value="C:cytoplasm"/>
    <property type="evidence" value="ECO:0007669"/>
    <property type="project" value="UniProtKB-SubCell"/>
</dbReference>
<keyword evidence="14" id="KW-1185">Reference proteome</keyword>
<dbReference type="InterPro" id="IPR022630">
    <property type="entry name" value="S-AdoMet_synt_C"/>
</dbReference>
<sequence length="407" mass="43722">MRSNYLFTSESVSEGHPDKVSDQISDAIVDLFLSKDPEARIACETLTTTQRVVLAGEIRCKGVYENGEWAPGALEEIEKVVRQTVKDIGYEQEGFHWETLTFENLLHGQSAHIAQGVDAGEEGSNKDEGAGDQGIMFGFACDETPDLMPATLDYSHKILQRMAQDRKSGVAPFLEPDTKSQVTLRFQDGKPVACTAVVVSTQHAPGYDKGAKEAELKAYVKGVISDVLPAGLISDETVYHINPTGTFEIGGPDGDAGLTGRKIIVDTYGGAAPHGGGAFSGKDPTKVDRSAAYITRYLAKNVVAAGLAKRCTIQLAYAIGVSEPLSIYVDLHGTGADGVTEESIEKAIRSIGKLGGMTPRGIRTHLGLNKPIYRKSAAYGHFGRKADGDFFPWERTDLVEDLKAALA</sequence>
<feature type="binding site" evidence="10">
    <location>
        <position position="44"/>
    </location>
    <ligand>
        <name>K(+)</name>
        <dbReference type="ChEBI" id="CHEBI:29103"/>
    </ligand>
</feature>
<comment type="caution">
    <text evidence="10">Lacks conserved residue(s) required for the propagation of feature annotation.</text>
</comment>
<dbReference type="InterPro" id="IPR022631">
    <property type="entry name" value="ADOMET_SYNTHASE_CS"/>
</dbReference>
<dbReference type="PANTHER" id="PTHR11964">
    <property type="entry name" value="S-ADENOSYLMETHIONINE SYNTHETASE"/>
    <property type="match status" value="1"/>
</dbReference>
<keyword evidence="4 10" id="KW-0808">Transferase</keyword>
<evidence type="ECO:0000313" key="13">
    <source>
        <dbReference type="EMBL" id="AKH43642.1"/>
    </source>
</evidence>
<evidence type="ECO:0000256" key="1">
    <source>
        <dbReference type="ARBA" id="ARBA00005224"/>
    </source>
</evidence>
<evidence type="ECO:0000256" key="10">
    <source>
        <dbReference type="HAMAP-Rule" id="MF_00086"/>
    </source>
</evidence>
<evidence type="ECO:0000256" key="4">
    <source>
        <dbReference type="ARBA" id="ARBA00022679"/>
    </source>
</evidence>
<reference evidence="13" key="1">
    <citation type="submission" date="2015-05" db="EMBL/GenBank/DDBJ databases">
        <title>The complete genome of Altererythrobacter atlanticus strain 26DY36.</title>
        <authorList>
            <person name="Wu Y.-H."/>
            <person name="Cheng H."/>
            <person name="Wu X.-W."/>
        </authorList>
    </citation>
    <scope>NUCLEOTIDE SEQUENCE [LARGE SCALE GENOMIC DNA]</scope>
    <source>
        <strain evidence="13">26DY36</strain>
    </source>
</reference>
<feature type="binding site" description="in other chain" evidence="10">
    <location>
        <position position="57"/>
    </location>
    <ligand>
        <name>L-methionine</name>
        <dbReference type="ChEBI" id="CHEBI:57844"/>
        <note>ligand shared between two neighboring subunits</note>
    </ligand>
</feature>
<evidence type="ECO:0000256" key="2">
    <source>
        <dbReference type="ARBA" id="ARBA00009685"/>
    </source>
</evidence>
<feature type="binding site" evidence="10">
    <location>
        <position position="278"/>
    </location>
    <ligand>
        <name>ATP</name>
        <dbReference type="ChEBI" id="CHEBI:30616"/>
        <note>ligand shared between two neighboring subunits</note>
    </ligand>
</feature>
<dbReference type="Pfam" id="PF02772">
    <property type="entry name" value="S-AdoMet_synt_M"/>
    <property type="match status" value="1"/>
</dbReference>
<dbReference type="FunFam" id="3.30.300.10:FF:000003">
    <property type="entry name" value="S-adenosylmethionine synthase"/>
    <property type="match status" value="1"/>
</dbReference>
<evidence type="ECO:0000256" key="9">
    <source>
        <dbReference type="ARBA" id="ARBA00022958"/>
    </source>
</evidence>
<dbReference type="GO" id="GO:0005524">
    <property type="term" value="F:ATP binding"/>
    <property type="evidence" value="ECO:0007669"/>
    <property type="project" value="UniProtKB-UniRule"/>
</dbReference>
<dbReference type="HAMAP" id="MF_00086">
    <property type="entry name" value="S_AdoMet_synth1"/>
    <property type="match status" value="1"/>
</dbReference>
<dbReference type="GO" id="GO:0006556">
    <property type="term" value="P:S-adenosylmethionine biosynthetic process"/>
    <property type="evidence" value="ECO:0007669"/>
    <property type="project" value="UniProtKB-UniRule"/>
</dbReference>
<dbReference type="STRING" id="1267766.WYH_02612"/>
<dbReference type="Pfam" id="PF00438">
    <property type="entry name" value="S-AdoMet_synt_N"/>
    <property type="match status" value="1"/>
</dbReference>
<dbReference type="UniPathway" id="UPA00315">
    <property type="reaction ID" value="UER00080"/>
</dbReference>
<feature type="binding site" evidence="10">
    <location>
        <position position="255"/>
    </location>
    <ligand>
        <name>L-methionine</name>
        <dbReference type="ChEBI" id="CHEBI:57844"/>
        <note>ligand shared between two neighboring subunits</note>
    </ligand>
</feature>
<dbReference type="InterPro" id="IPR022628">
    <property type="entry name" value="S-AdoMet_synt_N"/>
</dbReference>
<protein>
    <recommendedName>
        <fullName evidence="10">S-adenosylmethionine synthase</fullName>
        <shortName evidence="10">AdoMet synthase</shortName>
        <ecNumber evidence="10">2.5.1.6</ecNumber>
    </recommendedName>
    <alternativeName>
        <fullName evidence="10">MAT</fullName>
    </alternativeName>
    <alternativeName>
        <fullName evidence="10">Methionine adenosyltransferase</fullName>
    </alternativeName>
</protein>
<dbReference type="KEGG" id="aay:WYH_02612"/>
<comment type="function">
    <text evidence="10">Catalyzes the formation of S-adenosylmethionine (AdoMet) from methionine and ATP. The overall synthetic reaction is composed of two sequential steps, AdoMet formation and the subsequent tripolyphosphate hydrolysis which occurs prior to release of AdoMet from the enzyme.</text>
</comment>
<feature type="binding site" description="in other chain" evidence="10">
    <location>
        <position position="286"/>
    </location>
    <ligand>
        <name>L-methionine</name>
        <dbReference type="ChEBI" id="CHEBI:57844"/>
        <note>ligand shared between two neighboring subunits</note>
    </ligand>
</feature>
<keyword evidence="6 10" id="KW-0547">Nucleotide-binding</keyword>
<keyword evidence="5 10" id="KW-0479">Metal-binding</keyword>
<comment type="similarity">
    <text evidence="2 10 12">Belongs to the AdoMet synthase family.</text>
</comment>
<feature type="binding site" evidence="10">
    <location>
        <position position="282"/>
    </location>
    <ligand>
        <name>ATP</name>
        <dbReference type="ChEBI" id="CHEBI:30616"/>
        <note>ligand shared between two neighboring subunits</note>
    </ligand>
</feature>
<feature type="region of interest" description="Flexible loop" evidence="10">
    <location>
        <begin position="109"/>
        <end position="119"/>
    </location>
</feature>
<dbReference type="Pfam" id="PF02773">
    <property type="entry name" value="S-AdoMet_synt_C"/>
    <property type="match status" value="1"/>
</dbReference>
<dbReference type="NCBIfam" id="TIGR01034">
    <property type="entry name" value="metK"/>
    <property type="match status" value="1"/>
</dbReference>
<evidence type="ECO:0000256" key="11">
    <source>
        <dbReference type="RuleBase" id="RU000542"/>
    </source>
</evidence>
<dbReference type="InterPro" id="IPR022629">
    <property type="entry name" value="S-AdoMet_synt_central"/>
</dbReference>
<dbReference type="Gene3D" id="3.30.300.10">
    <property type="match status" value="3"/>
</dbReference>
<evidence type="ECO:0000256" key="3">
    <source>
        <dbReference type="ARBA" id="ARBA00022563"/>
    </source>
</evidence>
<dbReference type="PATRIC" id="fig|1267766.3.peg.2646"/>
<evidence type="ECO:0000256" key="5">
    <source>
        <dbReference type="ARBA" id="ARBA00022723"/>
    </source>
</evidence>
<feature type="binding site" evidence="10">
    <location>
        <position position="18"/>
    </location>
    <ligand>
        <name>Mg(2+)</name>
        <dbReference type="ChEBI" id="CHEBI:18420"/>
    </ligand>
</feature>
<comment type="catalytic activity">
    <reaction evidence="10">
        <text>L-methionine + ATP + H2O = S-adenosyl-L-methionine + phosphate + diphosphate</text>
        <dbReference type="Rhea" id="RHEA:21080"/>
        <dbReference type="ChEBI" id="CHEBI:15377"/>
        <dbReference type="ChEBI" id="CHEBI:30616"/>
        <dbReference type="ChEBI" id="CHEBI:33019"/>
        <dbReference type="ChEBI" id="CHEBI:43474"/>
        <dbReference type="ChEBI" id="CHEBI:57844"/>
        <dbReference type="ChEBI" id="CHEBI:59789"/>
        <dbReference type="EC" id="2.5.1.6"/>
    </reaction>
</comment>
<evidence type="ECO:0000256" key="6">
    <source>
        <dbReference type="ARBA" id="ARBA00022741"/>
    </source>
</evidence>
<dbReference type="OrthoDB" id="9801686at2"/>
<comment type="subunit">
    <text evidence="10">Homotetramer; dimer of dimers.</text>
</comment>
<comment type="pathway">
    <text evidence="1 10">Amino-acid biosynthesis; S-adenosyl-L-methionine biosynthesis; S-adenosyl-L-methionine from L-methionine: step 1/1.</text>
</comment>
<keyword evidence="8 10" id="KW-0460">Magnesium</keyword>
<dbReference type="GO" id="GO:0004478">
    <property type="term" value="F:methionine adenosyltransferase activity"/>
    <property type="evidence" value="ECO:0007669"/>
    <property type="project" value="UniProtKB-UniRule"/>
</dbReference>
<keyword evidence="9 10" id="KW-0630">Potassium</keyword>
<organism evidence="13 14">
    <name type="scientific">Croceibacterium atlanticum</name>
    <dbReference type="NCBI Taxonomy" id="1267766"/>
    <lineage>
        <taxon>Bacteria</taxon>
        <taxon>Pseudomonadati</taxon>
        <taxon>Pseudomonadota</taxon>
        <taxon>Alphaproteobacteria</taxon>
        <taxon>Sphingomonadales</taxon>
        <taxon>Erythrobacteraceae</taxon>
        <taxon>Croceibacterium</taxon>
    </lineage>
</organism>
<evidence type="ECO:0000313" key="14">
    <source>
        <dbReference type="Proteomes" id="UP000034392"/>
    </source>
</evidence>
<evidence type="ECO:0000256" key="8">
    <source>
        <dbReference type="ARBA" id="ARBA00022842"/>
    </source>
</evidence>
<keyword evidence="3 10" id="KW-0554">One-carbon metabolism</keyword>
<feature type="binding site" description="in other chain" evidence="10">
    <location>
        <begin position="261"/>
        <end position="262"/>
    </location>
    <ligand>
        <name>ATP</name>
        <dbReference type="ChEBI" id="CHEBI:30616"/>
        <note>ligand shared between two neighboring subunits</note>
    </ligand>
</feature>
<dbReference type="EC" id="2.5.1.6" evidence="10"/>
<dbReference type="EMBL" id="CP011452">
    <property type="protein sequence ID" value="AKH43642.1"/>
    <property type="molecule type" value="Genomic_DNA"/>
</dbReference>